<reference evidence="8" key="3">
    <citation type="submission" date="2025-09" db="UniProtKB">
        <authorList>
            <consortium name="Ensembl"/>
        </authorList>
    </citation>
    <scope>IDENTIFICATION</scope>
</reference>
<dbReference type="GO" id="GO:0010506">
    <property type="term" value="P:regulation of autophagy"/>
    <property type="evidence" value="ECO:0007669"/>
    <property type="project" value="Ensembl"/>
</dbReference>
<dbReference type="OMA" id="QNRLALW"/>
<proteinExistence type="inferred from homology"/>
<dbReference type="Proteomes" id="UP000005225">
    <property type="component" value="Unassembled WGS sequence"/>
</dbReference>
<dbReference type="Pfam" id="PF10277">
    <property type="entry name" value="Frag1"/>
    <property type="match status" value="1"/>
</dbReference>
<feature type="transmembrane region" description="Helical" evidence="6">
    <location>
        <begin position="54"/>
        <end position="73"/>
    </location>
</feature>
<comment type="subcellular location">
    <subcellularLocation>
        <location evidence="1">Endomembrane system</location>
        <topology evidence="1">Multi-pass membrane protein</topology>
    </subcellularLocation>
</comment>
<sequence length="272" mass="30659">MLCFLRGMAFVPFLLVTWSSAAFIISYVVAVLSGHVNPFLPYISDTGTTPPESGIFGFMINFSAFLGAATMYTRYKIVEKQNQTCYFSTPVFNLVSLVLGLVGCIGMGIVANFQELAVPVVHDGGALLAFVCGVLYTFLQSIISYKSCPQWNSLLTCHIRMTISAVSCAAVVPSILFYICHNEIHFVLYVSDVKTKLEWNPKEKDYIYHVVSAICEWTVAFGFIFYFLTFIHDFQKMSSFDRGWVQTRHLRYMGLAPYPLGHRHHPLLTVSY</sequence>
<keyword evidence="9" id="KW-1185">Reference proteome</keyword>
<dbReference type="InterPro" id="IPR019402">
    <property type="entry name" value="CWH43_N"/>
</dbReference>
<dbReference type="STRING" id="30611.ENSOGAP00000002961"/>
<feature type="transmembrane region" description="Helical" evidence="6">
    <location>
        <begin position="206"/>
        <end position="228"/>
    </location>
</feature>
<evidence type="ECO:0000256" key="6">
    <source>
        <dbReference type="SAM" id="Phobius"/>
    </source>
</evidence>
<dbReference type="EMBL" id="AAQR03016612">
    <property type="status" value="NOT_ANNOTATED_CDS"/>
    <property type="molecule type" value="Genomic_DNA"/>
</dbReference>
<comment type="similarity">
    <text evidence="2">Belongs to the DRAM/TMEM150 family.</text>
</comment>
<dbReference type="InterPro" id="IPR050911">
    <property type="entry name" value="DRAM/TMEM150_Autophagy_Mod"/>
</dbReference>
<organism evidence="8 9">
    <name type="scientific">Otolemur garnettii</name>
    <name type="common">Small-eared galago</name>
    <name type="synonym">Garnett's greater bushbaby</name>
    <dbReference type="NCBI Taxonomy" id="30611"/>
    <lineage>
        <taxon>Eukaryota</taxon>
        <taxon>Metazoa</taxon>
        <taxon>Chordata</taxon>
        <taxon>Craniata</taxon>
        <taxon>Vertebrata</taxon>
        <taxon>Euteleostomi</taxon>
        <taxon>Mammalia</taxon>
        <taxon>Eutheria</taxon>
        <taxon>Euarchontoglires</taxon>
        <taxon>Primates</taxon>
        <taxon>Strepsirrhini</taxon>
        <taxon>Lorisiformes</taxon>
        <taxon>Galagidae</taxon>
        <taxon>Otolemur</taxon>
    </lineage>
</organism>
<dbReference type="EMBL" id="AAQR03016611">
    <property type="status" value="NOT_ANNOTATED_CDS"/>
    <property type="molecule type" value="Genomic_DNA"/>
</dbReference>
<name>H0WMJ2_OTOGA</name>
<dbReference type="GO" id="GO:0005764">
    <property type="term" value="C:lysosome"/>
    <property type="evidence" value="ECO:0007669"/>
    <property type="project" value="Ensembl"/>
</dbReference>
<reference evidence="9" key="1">
    <citation type="submission" date="2011-03" db="EMBL/GenBank/DDBJ databases">
        <title>Version 3 of the genome sequence of Otolemur garnettii (Bushbaby).</title>
        <authorList>
            <consortium name="The Broad Institute Genome Sequencing Platform"/>
            <person name="Di Palma F."/>
            <person name="Johnson J."/>
            <person name="Lander E.S."/>
            <person name="Lindblad-Toh K."/>
            <person name="Jaffe D.B."/>
            <person name="Gnerre S."/>
            <person name="MacCallum I."/>
            <person name="Przybylski D."/>
            <person name="Ribeiro F.J."/>
            <person name="Burton J.N."/>
            <person name="Walker B.J."/>
            <person name="Sharpe T."/>
            <person name="Hall G."/>
        </authorList>
    </citation>
    <scope>NUCLEOTIDE SEQUENCE [LARGE SCALE GENOMIC DNA]</scope>
</reference>
<dbReference type="AlphaFoldDB" id="H0WMJ2"/>
<keyword evidence="3 6" id="KW-0812">Transmembrane</keyword>
<evidence type="ECO:0000256" key="4">
    <source>
        <dbReference type="ARBA" id="ARBA00022989"/>
    </source>
</evidence>
<evidence type="ECO:0000313" key="9">
    <source>
        <dbReference type="Proteomes" id="UP000005225"/>
    </source>
</evidence>
<dbReference type="EMBL" id="AAQR03016613">
    <property type="status" value="NOT_ANNOTATED_CDS"/>
    <property type="molecule type" value="Genomic_DNA"/>
</dbReference>
<dbReference type="GeneTree" id="ENSGT01030000234578"/>
<evidence type="ECO:0000313" key="8">
    <source>
        <dbReference type="Ensembl" id="ENSOGAP00000002961.2"/>
    </source>
</evidence>
<evidence type="ECO:0000256" key="5">
    <source>
        <dbReference type="ARBA" id="ARBA00023136"/>
    </source>
</evidence>
<evidence type="ECO:0000256" key="3">
    <source>
        <dbReference type="ARBA" id="ARBA00022692"/>
    </source>
</evidence>
<accession>H0WMJ2</accession>
<dbReference type="GO" id="GO:0012505">
    <property type="term" value="C:endomembrane system"/>
    <property type="evidence" value="ECO:0007669"/>
    <property type="project" value="UniProtKB-SubCell"/>
</dbReference>
<evidence type="ECO:0000259" key="7">
    <source>
        <dbReference type="Pfam" id="PF10277"/>
    </source>
</evidence>
<feature type="transmembrane region" description="Helical" evidence="6">
    <location>
        <begin position="157"/>
        <end position="179"/>
    </location>
</feature>
<dbReference type="PANTHER" id="PTHR21324">
    <property type="entry name" value="FASTING-INDUCIBLE INTEGRAL MEMBRANE PROTEIN TM6P1-RELATED"/>
    <property type="match status" value="1"/>
</dbReference>
<dbReference type="InParanoid" id="H0WMJ2"/>
<dbReference type="PANTHER" id="PTHR21324:SF11">
    <property type="entry name" value="DNA DAMAGE-REGULATED AUTOPHAGY MODULATOR PROTEIN 1"/>
    <property type="match status" value="1"/>
</dbReference>
<feature type="domain" description="CWH43-like N-terminal" evidence="7">
    <location>
        <begin position="8"/>
        <end position="236"/>
    </location>
</feature>
<feature type="transmembrane region" description="Helical" evidence="6">
    <location>
        <begin position="125"/>
        <end position="145"/>
    </location>
</feature>
<protein>
    <submittedName>
        <fullName evidence="8">DNA damage regulated autophagy modulator 1</fullName>
    </submittedName>
</protein>
<keyword evidence="4 6" id="KW-1133">Transmembrane helix</keyword>
<dbReference type="EMBL" id="AAQR03016610">
    <property type="status" value="NOT_ANNOTATED_CDS"/>
    <property type="molecule type" value="Genomic_DNA"/>
</dbReference>
<dbReference type="eggNOG" id="KOG4320">
    <property type="taxonomic scope" value="Eukaryota"/>
</dbReference>
<feature type="transmembrane region" description="Helical" evidence="6">
    <location>
        <begin position="12"/>
        <end position="34"/>
    </location>
</feature>
<keyword evidence="5 6" id="KW-0472">Membrane</keyword>
<evidence type="ECO:0000256" key="1">
    <source>
        <dbReference type="ARBA" id="ARBA00004127"/>
    </source>
</evidence>
<dbReference type="FunCoup" id="H0WMJ2">
    <property type="interactions" value="595"/>
</dbReference>
<reference evidence="8" key="2">
    <citation type="submission" date="2025-08" db="UniProtKB">
        <authorList>
            <consortium name="Ensembl"/>
        </authorList>
    </citation>
    <scope>IDENTIFICATION</scope>
</reference>
<evidence type="ECO:0000256" key="2">
    <source>
        <dbReference type="ARBA" id="ARBA00006565"/>
    </source>
</evidence>
<feature type="transmembrane region" description="Helical" evidence="6">
    <location>
        <begin position="85"/>
        <end position="113"/>
    </location>
</feature>
<dbReference type="HOGENOM" id="CLU_059992_2_2_1"/>
<dbReference type="Ensembl" id="ENSOGAT00000003320.2">
    <property type="protein sequence ID" value="ENSOGAP00000002961.2"/>
    <property type="gene ID" value="ENSOGAG00000003318.2"/>
</dbReference>